<evidence type="ECO:0000256" key="1">
    <source>
        <dbReference type="SAM" id="Phobius"/>
    </source>
</evidence>
<evidence type="ECO:0000313" key="3">
    <source>
        <dbReference type="EMBL" id="EDO43213.1"/>
    </source>
</evidence>
<evidence type="ECO:0000256" key="2">
    <source>
        <dbReference type="SAM" id="SignalP"/>
    </source>
</evidence>
<accession>A7RZC2</accession>
<proteinExistence type="predicted"/>
<sequence length="245" mass="27185">MATNEILLFLLIIVFIDNKLCCKTDNDCPRRTESQIHLCCDNTCLHWKNCSQSCKNNKDCDSSRNQICHLHRCTEDSVTYPGGQFPQICSIDADCEAGGRCEQNRCTQRSTSPPDHSERLSTWIIIVLASGSVFLLFVIGTTIYCYRRKCLHIHGLRRTQIQAPIEGPASGNPNEPLNPCIQMSDVRADIEEEEFIATVVGPPPTYSSSLPLNPPDSSDGLAVPPSYYEAIGTCTGCRLSPQERS</sequence>
<evidence type="ECO:0000313" key="4">
    <source>
        <dbReference type="Proteomes" id="UP000001593"/>
    </source>
</evidence>
<dbReference type="HOGENOM" id="CLU_1134715_0_0_1"/>
<feature type="signal peptide" evidence="2">
    <location>
        <begin position="1"/>
        <end position="21"/>
    </location>
</feature>
<dbReference type="EMBL" id="DS469556">
    <property type="protein sequence ID" value="EDO43213.1"/>
    <property type="molecule type" value="Genomic_DNA"/>
</dbReference>
<name>A7RZC2_NEMVE</name>
<gene>
    <name evidence="3" type="ORF">NEMVEDRAFT_v1g204395</name>
</gene>
<dbReference type="Proteomes" id="UP000001593">
    <property type="component" value="Unassembled WGS sequence"/>
</dbReference>
<organism evidence="3 4">
    <name type="scientific">Nematostella vectensis</name>
    <name type="common">Starlet sea anemone</name>
    <dbReference type="NCBI Taxonomy" id="45351"/>
    <lineage>
        <taxon>Eukaryota</taxon>
        <taxon>Metazoa</taxon>
        <taxon>Cnidaria</taxon>
        <taxon>Anthozoa</taxon>
        <taxon>Hexacorallia</taxon>
        <taxon>Actiniaria</taxon>
        <taxon>Edwardsiidae</taxon>
        <taxon>Nematostella</taxon>
    </lineage>
</organism>
<keyword evidence="1" id="KW-0812">Transmembrane</keyword>
<keyword evidence="2" id="KW-0732">Signal</keyword>
<feature type="chain" id="PRO_5002711652" evidence="2">
    <location>
        <begin position="22"/>
        <end position="245"/>
    </location>
</feature>
<keyword evidence="1" id="KW-1133">Transmembrane helix</keyword>
<keyword evidence="4" id="KW-1185">Reference proteome</keyword>
<feature type="transmembrane region" description="Helical" evidence="1">
    <location>
        <begin position="123"/>
        <end position="146"/>
    </location>
</feature>
<keyword evidence="1" id="KW-0472">Membrane</keyword>
<reference evidence="3 4" key="1">
    <citation type="journal article" date="2007" name="Science">
        <title>Sea anemone genome reveals ancestral eumetazoan gene repertoire and genomic organization.</title>
        <authorList>
            <person name="Putnam N.H."/>
            <person name="Srivastava M."/>
            <person name="Hellsten U."/>
            <person name="Dirks B."/>
            <person name="Chapman J."/>
            <person name="Salamov A."/>
            <person name="Terry A."/>
            <person name="Shapiro H."/>
            <person name="Lindquist E."/>
            <person name="Kapitonov V.V."/>
            <person name="Jurka J."/>
            <person name="Genikhovich G."/>
            <person name="Grigoriev I.V."/>
            <person name="Lucas S.M."/>
            <person name="Steele R.E."/>
            <person name="Finnerty J.R."/>
            <person name="Technau U."/>
            <person name="Martindale M.Q."/>
            <person name="Rokhsar D.S."/>
        </authorList>
    </citation>
    <scope>NUCLEOTIDE SEQUENCE [LARGE SCALE GENOMIC DNA]</scope>
    <source>
        <strain evidence="4">CH2 X CH6</strain>
    </source>
</reference>
<dbReference type="AlphaFoldDB" id="A7RZC2"/>
<protein>
    <submittedName>
        <fullName evidence="3">Uncharacterized protein</fullName>
    </submittedName>
</protein>
<dbReference type="InParanoid" id="A7RZC2"/>